<sequence length="111" mass="12002">MPENVCRVPLTGGNIRNNHFYLRSCSTLIPEGGVGGRNSSDPGVPFTVVFSPGQTIETDVDGAKMIFRARQPVRDFFKRSGAQEGDKVVIQRGGDRLMKVSLEPALPSPTA</sequence>
<organism evidence="1 2">
    <name type="scientific">Sphingomonas kaistensis</name>
    <dbReference type="NCBI Taxonomy" id="298708"/>
    <lineage>
        <taxon>Bacteria</taxon>
        <taxon>Pseudomonadati</taxon>
        <taxon>Pseudomonadota</taxon>
        <taxon>Alphaproteobacteria</taxon>
        <taxon>Sphingomonadales</taxon>
        <taxon>Sphingomonadaceae</taxon>
        <taxon>Sphingomonas</taxon>
    </lineage>
</organism>
<protein>
    <submittedName>
        <fullName evidence="1">Uncharacterized protein</fullName>
    </submittedName>
</protein>
<proteinExistence type="predicted"/>
<dbReference type="AlphaFoldDB" id="A0A7X5Y607"/>
<dbReference type="EMBL" id="JAATJC010000001">
    <property type="protein sequence ID" value="NJC05761.1"/>
    <property type="molecule type" value="Genomic_DNA"/>
</dbReference>
<gene>
    <name evidence="1" type="ORF">GGQ97_001554</name>
</gene>
<dbReference type="Proteomes" id="UP000558192">
    <property type="component" value="Unassembled WGS sequence"/>
</dbReference>
<name>A0A7X5Y607_9SPHN</name>
<reference evidence="1 2" key="1">
    <citation type="submission" date="2020-03" db="EMBL/GenBank/DDBJ databases">
        <title>Genomic Encyclopedia of Type Strains, Phase IV (KMG-IV): sequencing the most valuable type-strain genomes for metagenomic binning, comparative biology and taxonomic classification.</title>
        <authorList>
            <person name="Goeker M."/>
        </authorList>
    </citation>
    <scope>NUCLEOTIDE SEQUENCE [LARGE SCALE GENOMIC DNA]</scope>
    <source>
        <strain evidence="1 2">DSM 16846</strain>
    </source>
</reference>
<comment type="caution">
    <text evidence="1">The sequence shown here is derived from an EMBL/GenBank/DDBJ whole genome shotgun (WGS) entry which is preliminary data.</text>
</comment>
<accession>A0A7X5Y607</accession>
<evidence type="ECO:0000313" key="1">
    <source>
        <dbReference type="EMBL" id="NJC05761.1"/>
    </source>
</evidence>
<evidence type="ECO:0000313" key="2">
    <source>
        <dbReference type="Proteomes" id="UP000558192"/>
    </source>
</evidence>
<keyword evidence="2" id="KW-1185">Reference proteome</keyword>